<comment type="caution">
    <text evidence="2">The sequence shown here is derived from an EMBL/GenBank/DDBJ whole genome shotgun (WGS) entry which is preliminary data.</text>
</comment>
<proteinExistence type="predicted"/>
<protein>
    <submittedName>
        <fullName evidence="2">Geminivirus MSV 27Kd coat protein</fullName>
    </submittedName>
</protein>
<dbReference type="AlphaFoldDB" id="A0A2P5AM41"/>
<dbReference type="PRINTS" id="PR00226">
    <property type="entry name" value="GEMCOATMSV"/>
</dbReference>
<organism evidence="2 3">
    <name type="scientific">Parasponia andersonii</name>
    <name type="common">Sponia andersonii</name>
    <dbReference type="NCBI Taxonomy" id="3476"/>
    <lineage>
        <taxon>Eukaryota</taxon>
        <taxon>Viridiplantae</taxon>
        <taxon>Streptophyta</taxon>
        <taxon>Embryophyta</taxon>
        <taxon>Tracheophyta</taxon>
        <taxon>Spermatophyta</taxon>
        <taxon>Magnoliopsida</taxon>
        <taxon>eudicotyledons</taxon>
        <taxon>Gunneridae</taxon>
        <taxon>Pentapetalae</taxon>
        <taxon>rosids</taxon>
        <taxon>fabids</taxon>
        <taxon>Rosales</taxon>
        <taxon>Cannabaceae</taxon>
        <taxon>Parasponia</taxon>
    </lineage>
</organism>
<dbReference type="InterPro" id="IPR000263">
    <property type="entry name" value="GV_A/BR1_coat"/>
</dbReference>
<dbReference type="EMBL" id="JXTB01000523">
    <property type="protein sequence ID" value="PON37615.1"/>
    <property type="molecule type" value="Genomic_DNA"/>
</dbReference>
<dbReference type="GO" id="GO:0005198">
    <property type="term" value="F:structural molecule activity"/>
    <property type="evidence" value="ECO:0007669"/>
    <property type="project" value="InterPro"/>
</dbReference>
<keyword evidence="3" id="KW-1185">Reference proteome</keyword>
<evidence type="ECO:0000313" key="3">
    <source>
        <dbReference type="Proteomes" id="UP000237105"/>
    </source>
</evidence>
<keyword evidence="2" id="KW-0946">Virion</keyword>
<evidence type="ECO:0000313" key="2">
    <source>
        <dbReference type="EMBL" id="PON37615.1"/>
    </source>
</evidence>
<dbReference type="Proteomes" id="UP000237105">
    <property type="component" value="Unassembled WGS sequence"/>
</dbReference>
<dbReference type="Pfam" id="PF00844">
    <property type="entry name" value="Gemini_coat"/>
    <property type="match status" value="1"/>
</dbReference>
<keyword evidence="2" id="KW-0167">Capsid protein</keyword>
<keyword evidence="1" id="KW-1048">Host nucleus</keyword>
<evidence type="ECO:0000256" key="1">
    <source>
        <dbReference type="ARBA" id="ARBA00022562"/>
    </source>
</evidence>
<reference evidence="3" key="1">
    <citation type="submission" date="2016-06" db="EMBL/GenBank/DDBJ databases">
        <title>Parallel loss of symbiosis genes in relatives of nitrogen-fixing non-legume Parasponia.</title>
        <authorList>
            <person name="Van Velzen R."/>
            <person name="Holmer R."/>
            <person name="Bu F."/>
            <person name="Rutten L."/>
            <person name="Van Zeijl A."/>
            <person name="Liu W."/>
            <person name="Santuari L."/>
            <person name="Cao Q."/>
            <person name="Sharma T."/>
            <person name="Shen D."/>
            <person name="Roswanjaya Y."/>
            <person name="Wardhani T."/>
            <person name="Kalhor M.S."/>
            <person name="Jansen J."/>
            <person name="Van den Hoogen J."/>
            <person name="Gungor B."/>
            <person name="Hartog M."/>
            <person name="Hontelez J."/>
            <person name="Verver J."/>
            <person name="Yang W.-C."/>
            <person name="Schijlen E."/>
            <person name="Repin R."/>
            <person name="Schilthuizen M."/>
            <person name="Schranz E."/>
            <person name="Heidstra R."/>
            <person name="Miyata K."/>
            <person name="Fedorova E."/>
            <person name="Kohlen W."/>
            <person name="Bisseling T."/>
            <person name="Smit S."/>
            <person name="Geurts R."/>
        </authorList>
    </citation>
    <scope>NUCLEOTIDE SEQUENCE [LARGE SCALE GENOMIC DNA]</scope>
    <source>
        <strain evidence="3">cv. WU1-14</strain>
    </source>
</reference>
<accession>A0A2P5AM41</accession>
<name>A0A2P5AM41_PARAD</name>
<sequence>MDGSLLSHHQELFVHQFIILDQQPDETLPSREVIFQGVSPWLYNVQHDAKCHFIVKRRWTQRLTSVGEVTSVTSKGPTAYAVDSFEYFDRGINIRSDRKNNTSGQYADLEKGALLWVGIVTSSIPNQTQQYMKVNYYYDHTLYFKSL</sequence>
<dbReference type="InterPro" id="IPR000143">
    <property type="entry name" value="Gemcoat_MSV"/>
</dbReference>
<gene>
    <name evidence="2" type="ORF">PanWU01x14_318960</name>
</gene>